<feature type="region of interest" description="Disordered" evidence="1">
    <location>
        <begin position="45"/>
        <end position="64"/>
    </location>
</feature>
<evidence type="ECO:0000256" key="1">
    <source>
        <dbReference type="SAM" id="MobiDB-lite"/>
    </source>
</evidence>
<gene>
    <name evidence="2" type="ORF">XO28_0049</name>
</gene>
<dbReference type="KEGG" id="vg:26648610"/>
<evidence type="ECO:0000313" key="3">
    <source>
        <dbReference type="Proteomes" id="UP000203057"/>
    </source>
</evidence>
<organism evidence="2 3">
    <name type="scientific">Bacillus phage phi4J1</name>
    <dbReference type="NCBI Taxonomy" id="1643326"/>
    <lineage>
        <taxon>Viruses</taxon>
        <taxon>Duplodnaviria</taxon>
        <taxon>Heunggongvirae</taxon>
        <taxon>Uroviricota</taxon>
        <taxon>Caudoviricetes</taxon>
        <taxon>Rockvillevirus</taxon>
        <taxon>Rockvillevirus phi4J1</taxon>
    </lineage>
</organism>
<sequence>MSELKELERVVVENLGDGTQITRLPNAEEMMNKINELVRHTNRLEQNKQSKPIKPVGTVKVTRI</sequence>
<accession>A0A0S2MV96</accession>
<reference evidence="2 3" key="1">
    <citation type="submission" date="2015-10" db="EMBL/GenBank/DDBJ databases">
        <title>Whole Genome sequencing of Bacillus ACT Group Temperature Bacteriophages.</title>
        <authorList>
            <person name="Fouts D.E."/>
            <person name="Rasko D.A."/>
            <person name="Cer R.R."/>
            <person name="Jiang L."/>
            <person name="Fedorova N.B."/>
            <person name="Shvartsbeyn A."/>
            <person name="Read T.D."/>
            <person name="Gill S.R."/>
            <person name="Klumpp J."/>
            <person name="Calendar R."/>
        </authorList>
    </citation>
    <scope>NUCLEOTIDE SEQUENCE [LARGE SCALE GENOMIC DNA]</scope>
</reference>
<dbReference type="EMBL" id="KT970645">
    <property type="protein sequence ID" value="ALO79815.1"/>
    <property type="molecule type" value="Genomic_DNA"/>
</dbReference>
<protein>
    <submittedName>
        <fullName evidence="2">Toxin-antitoxin system antitoxin component</fullName>
    </submittedName>
</protein>
<keyword evidence="3" id="KW-1185">Reference proteome</keyword>
<dbReference type="GeneID" id="26648610"/>
<dbReference type="Proteomes" id="UP000203057">
    <property type="component" value="Segment"/>
</dbReference>
<name>A0A0S2MV96_9CAUD</name>
<dbReference type="RefSeq" id="YP_009218182.1">
    <property type="nucleotide sequence ID" value="NC_029008.1"/>
</dbReference>
<evidence type="ECO:0000313" key="2">
    <source>
        <dbReference type="EMBL" id="ALO79815.1"/>
    </source>
</evidence>
<proteinExistence type="predicted"/>